<evidence type="ECO:0000313" key="2">
    <source>
        <dbReference type="EMBL" id="TBO58664.1"/>
    </source>
</evidence>
<dbReference type="EMBL" id="SIXH01000124">
    <property type="protein sequence ID" value="TBO58664.1"/>
    <property type="molecule type" value="Genomic_DNA"/>
</dbReference>
<name>A0A4Q9HU83_STRKA</name>
<feature type="region of interest" description="Disordered" evidence="1">
    <location>
        <begin position="1"/>
        <end position="68"/>
    </location>
</feature>
<evidence type="ECO:0000256" key="1">
    <source>
        <dbReference type="SAM" id="MobiDB-lite"/>
    </source>
</evidence>
<protein>
    <submittedName>
        <fullName evidence="2">Uncharacterized protein</fullName>
    </submittedName>
</protein>
<accession>A0A4Q9HU83</accession>
<dbReference type="AlphaFoldDB" id="A0A4Q9HU83"/>
<reference evidence="2 3" key="1">
    <citation type="submission" date="2019-02" db="EMBL/GenBank/DDBJ databases">
        <title>Draft Genome Sequence of Streptomyces sp. AM-2504, identified by 16S rRNA comparative analysis as a Streptomyces Kasugaensis strain.</title>
        <authorList>
            <person name="Napolioni V."/>
            <person name="Giuliodori A.M."/>
            <person name="Spurio R."/>
            <person name="Fabbretti A."/>
        </authorList>
    </citation>
    <scope>NUCLEOTIDE SEQUENCE [LARGE SCALE GENOMIC DNA]</scope>
    <source>
        <strain evidence="2 3">AM-2504</strain>
    </source>
</reference>
<evidence type="ECO:0000313" key="3">
    <source>
        <dbReference type="Proteomes" id="UP000292452"/>
    </source>
</evidence>
<sequence length="748" mass="81364">MAEPDYGAPREGDAPDERRGAESNRGTWEPDARGDDGTPPHDTDDAPDEGRRTDPTASSASEPGADDDQVYSELGAALGQRVYNTFYGRVDAGDAVFGFGAAAAPGLAPGFVEPAEIDRVLRDYLHPDGYDEAAGRLQDDHILVLVGEDGSGRRAGAFAMLRDLLGRGTGLQSLSPANSLADLTERDGLKAEVGYVILDYVGETHPDAVQEFAVKKLQGALRNKGSYLVLTAAPAAQRRLALRAFCVPWHPPDPLPLFDHCLARPPEKGAAPRPDVPPELAAELRERVGELRRPGDVVKAVRGLTESPTAALLALRDGAKQTVRDWFGTRPPADDLLPMAALAFAEGLPERTFEELSVLLGVHVRNWDRSADGTPPDEGVPVPQPYPDIEQSRARWSSRAVGIAEPVRRTEQGTDHCRSERMIVFASPRVRELVIGELHSLYGYGLWYPLRQWLHQLSVESGPDVRAEVARGVALLAKYALPEVEENLLRPWADGTTSQRLTAAFVLQFMCADERLAPQALSTALGWSQWGAGQSRAITAAMAFAGEVGSVYRFKAVDCLWGLTGRGQRVAVAARRSLVLFLATAEREPERALFFFRYVRTQLAHVRTRKERSDALETVVQVLAAERLNAMEPLAAFLLRTDVRTAPQLGSLWISALLSVRRGRAVAALCRTLAALQDDPAATRSVRALGESMRSALDHRQWEALRGAVSSALRHPEFAIPGTQRLARVLLDSMRRHAPADAVSVLGG</sequence>
<gene>
    <name evidence="2" type="ORF">EYS09_16205</name>
</gene>
<proteinExistence type="predicted"/>
<comment type="caution">
    <text evidence="2">The sequence shown here is derived from an EMBL/GenBank/DDBJ whole genome shotgun (WGS) entry which is preliminary data.</text>
</comment>
<organism evidence="2 3">
    <name type="scientific">Streptomyces kasugaensis</name>
    <dbReference type="NCBI Taxonomy" id="1946"/>
    <lineage>
        <taxon>Bacteria</taxon>
        <taxon>Bacillati</taxon>
        <taxon>Actinomycetota</taxon>
        <taxon>Actinomycetes</taxon>
        <taxon>Kitasatosporales</taxon>
        <taxon>Streptomycetaceae</taxon>
        <taxon>Streptomyces</taxon>
    </lineage>
</organism>
<dbReference type="Proteomes" id="UP000292452">
    <property type="component" value="Unassembled WGS sequence"/>
</dbReference>
<dbReference type="RefSeq" id="WP_131123795.1">
    <property type="nucleotide sequence ID" value="NZ_SIXH01000124.1"/>
</dbReference>
<feature type="compositionally biased region" description="Basic and acidic residues" evidence="1">
    <location>
        <begin position="8"/>
        <end position="54"/>
    </location>
</feature>
<keyword evidence="3" id="KW-1185">Reference proteome</keyword>